<name>A0AAV3Y6R8_9GAST</name>
<evidence type="ECO:0000313" key="1">
    <source>
        <dbReference type="EMBL" id="GFN78915.1"/>
    </source>
</evidence>
<reference evidence="1 2" key="1">
    <citation type="journal article" date="2021" name="Elife">
        <title>Chloroplast acquisition without the gene transfer in kleptoplastic sea slugs, Plakobranchus ocellatus.</title>
        <authorList>
            <person name="Maeda T."/>
            <person name="Takahashi S."/>
            <person name="Yoshida T."/>
            <person name="Shimamura S."/>
            <person name="Takaki Y."/>
            <person name="Nagai Y."/>
            <person name="Toyoda A."/>
            <person name="Suzuki Y."/>
            <person name="Arimoto A."/>
            <person name="Ishii H."/>
            <person name="Satoh N."/>
            <person name="Nishiyama T."/>
            <person name="Hasebe M."/>
            <person name="Maruyama T."/>
            <person name="Minagawa J."/>
            <person name="Obokata J."/>
            <person name="Shigenobu S."/>
        </authorList>
    </citation>
    <scope>NUCLEOTIDE SEQUENCE [LARGE SCALE GENOMIC DNA]</scope>
</reference>
<gene>
    <name evidence="1" type="ORF">PoB_000542100</name>
</gene>
<protein>
    <submittedName>
        <fullName evidence="1">Uncharacterized protein</fullName>
    </submittedName>
</protein>
<dbReference type="EMBL" id="BLXT01000621">
    <property type="protein sequence ID" value="GFN78915.1"/>
    <property type="molecule type" value="Genomic_DNA"/>
</dbReference>
<dbReference type="AlphaFoldDB" id="A0AAV3Y6R8"/>
<proteinExistence type="predicted"/>
<dbReference type="Proteomes" id="UP000735302">
    <property type="component" value="Unassembled WGS sequence"/>
</dbReference>
<comment type="caution">
    <text evidence="1">The sequence shown here is derived from an EMBL/GenBank/DDBJ whole genome shotgun (WGS) entry which is preliminary data.</text>
</comment>
<organism evidence="1 2">
    <name type="scientific">Plakobranchus ocellatus</name>
    <dbReference type="NCBI Taxonomy" id="259542"/>
    <lineage>
        <taxon>Eukaryota</taxon>
        <taxon>Metazoa</taxon>
        <taxon>Spiralia</taxon>
        <taxon>Lophotrochozoa</taxon>
        <taxon>Mollusca</taxon>
        <taxon>Gastropoda</taxon>
        <taxon>Heterobranchia</taxon>
        <taxon>Euthyneura</taxon>
        <taxon>Panpulmonata</taxon>
        <taxon>Sacoglossa</taxon>
        <taxon>Placobranchoidea</taxon>
        <taxon>Plakobranchidae</taxon>
        <taxon>Plakobranchus</taxon>
    </lineage>
</organism>
<evidence type="ECO:0000313" key="2">
    <source>
        <dbReference type="Proteomes" id="UP000735302"/>
    </source>
</evidence>
<sequence>MNLHISQAFENCARHAQSILRQKLRSSGSNSLGFPFVLLCALKLPNYKGMVFREGGKEKVGQAFSGFQEGGMEKVGQLGSAREYLITQGSPQALAQLNYSLLVRANWGGFRGITVLLTISSLDRKPVGKLRDITTEAKGQ</sequence>
<accession>A0AAV3Y6R8</accession>
<keyword evidence="2" id="KW-1185">Reference proteome</keyword>